<comment type="caution">
    <text evidence="1">The sequence shown here is derived from an EMBL/GenBank/DDBJ whole genome shotgun (WGS) entry which is preliminary data.</text>
</comment>
<name>A0A540W483_9ACTN</name>
<sequence length="89" mass="9501">MTHPWEADPDAVLIRRLGKSPAELGTTGGRDGCPDIWELDNGDIAVVGRDLTEAYQAGLPQDLVIGDGERLVVIPRITLLAVKADLPDA</sequence>
<evidence type="ECO:0000313" key="2">
    <source>
        <dbReference type="Proteomes" id="UP000319103"/>
    </source>
</evidence>
<dbReference type="AlphaFoldDB" id="A0A540W483"/>
<reference evidence="1 2" key="1">
    <citation type="submission" date="2019-06" db="EMBL/GenBank/DDBJ databases">
        <title>Description of Kitasatospora acidophila sp. nov. isolated from pine grove soil, and reclassification of Streptomyces novaecaesareae to Kitasatospora novaeceasareae comb. nov.</title>
        <authorList>
            <person name="Kim M.J."/>
        </authorList>
    </citation>
    <scope>NUCLEOTIDE SEQUENCE [LARGE SCALE GENOMIC DNA]</scope>
    <source>
        <strain evidence="1 2">MMS16-CNU292</strain>
    </source>
</reference>
<accession>A0A540W483</accession>
<evidence type="ECO:0000313" key="1">
    <source>
        <dbReference type="EMBL" id="TQF03839.1"/>
    </source>
</evidence>
<proteinExistence type="predicted"/>
<keyword evidence="2" id="KW-1185">Reference proteome</keyword>
<protein>
    <submittedName>
        <fullName evidence="1">Uncharacterized protein</fullName>
    </submittedName>
</protein>
<dbReference type="EMBL" id="VIGB01000003">
    <property type="protein sequence ID" value="TQF03839.1"/>
    <property type="molecule type" value="Genomic_DNA"/>
</dbReference>
<gene>
    <name evidence="1" type="ORF">E6W39_18410</name>
</gene>
<dbReference type="OrthoDB" id="198436at2"/>
<dbReference type="RefSeq" id="WP_141634445.1">
    <property type="nucleotide sequence ID" value="NZ_VIGB01000003.1"/>
</dbReference>
<organism evidence="1 2">
    <name type="scientific">Kitasatospora acidiphila</name>
    <dbReference type="NCBI Taxonomy" id="2567942"/>
    <lineage>
        <taxon>Bacteria</taxon>
        <taxon>Bacillati</taxon>
        <taxon>Actinomycetota</taxon>
        <taxon>Actinomycetes</taxon>
        <taxon>Kitasatosporales</taxon>
        <taxon>Streptomycetaceae</taxon>
        <taxon>Kitasatospora</taxon>
    </lineage>
</organism>
<dbReference type="Proteomes" id="UP000319103">
    <property type="component" value="Unassembled WGS sequence"/>
</dbReference>